<protein>
    <submittedName>
        <fullName evidence="5">UDP-N-acetylglucosamine:LPS N-acetylglucosamine transferase</fullName>
    </submittedName>
</protein>
<name>A0A0B6WVI9_9BACT</name>
<dbReference type="OrthoDB" id="9815663at2"/>
<gene>
    <name evidence="5" type="ORF">PYK22_00122</name>
</gene>
<dbReference type="InterPro" id="IPR050519">
    <property type="entry name" value="Glycosyltransf_28_UgtP"/>
</dbReference>
<dbReference type="EMBL" id="CBXV010000001">
    <property type="protein sequence ID" value="CDM64130.1"/>
    <property type="molecule type" value="Genomic_DNA"/>
</dbReference>
<dbReference type="PANTHER" id="PTHR43025:SF3">
    <property type="entry name" value="MONOGALACTOSYLDIACYLGLYCEROL SYNTHASE 1, CHLOROPLASTIC"/>
    <property type="match status" value="1"/>
</dbReference>
<evidence type="ECO:0000313" key="5">
    <source>
        <dbReference type="EMBL" id="CDM64130.1"/>
    </source>
</evidence>
<evidence type="ECO:0000256" key="2">
    <source>
        <dbReference type="ARBA" id="ARBA00022676"/>
    </source>
</evidence>
<dbReference type="RefSeq" id="WP_041973143.1">
    <property type="nucleotide sequence ID" value="NZ_CBXV010000001.1"/>
</dbReference>
<reference evidence="5 6" key="2">
    <citation type="submission" date="2015-01" db="EMBL/GenBank/DDBJ databases">
        <title>Complete genome sequence of Pyrinomonas methylaliphatogenes type strain K22T.</title>
        <authorList>
            <person name="Lee K.C.Y."/>
            <person name="Power J.F."/>
            <person name="Dunfield P.F."/>
            <person name="Morgan X.C."/>
            <person name="Huttenhower C."/>
            <person name="Stott M.B."/>
        </authorList>
    </citation>
    <scope>NUCLEOTIDE SEQUENCE [LARGE SCALE GENOMIC DNA]</scope>
    <source>
        <strain evidence="5 6">K22</strain>
    </source>
</reference>
<dbReference type="Proteomes" id="UP000031518">
    <property type="component" value="Unassembled WGS sequence"/>
</dbReference>
<dbReference type="AlphaFoldDB" id="A0A0B6WVI9"/>
<proteinExistence type="inferred from homology"/>
<dbReference type="GO" id="GO:0009247">
    <property type="term" value="P:glycolipid biosynthetic process"/>
    <property type="evidence" value="ECO:0007669"/>
    <property type="project" value="InterPro"/>
</dbReference>
<dbReference type="GO" id="GO:0016758">
    <property type="term" value="F:hexosyltransferase activity"/>
    <property type="evidence" value="ECO:0007669"/>
    <property type="project" value="InterPro"/>
</dbReference>
<dbReference type="SUPFAM" id="SSF53756">
    <property type="entry name" value="UDP-Glycosyltransferase/glycogen phosphorylase"/>
    <property type="match status" value="1"/>
</dbReference>
<dbReference type="Pfam" id="PF06925">
    <property type="entry name" value="MGDG_synth"/>
    <property type="match status" value="1"/>
</dbReference>
<accession>A0A0B6WVI9</accession>
<keyword evidence="3 5" id="KW-0808">Transferase</keyword>
<dbReference type="Gene3D" id="3.40.50.2000">
    <property type="entry name" value="Glycogen Phosphorylase B"/>
    <property type="match status" value="1"/>
</dbReference>
<dbReference type="GO" id="GO:0016020">
    <property type="term" value="C:membrane"/>
    <property type="evidence" value="ECO:0007669"/>
    <property type="project" value="GOC"/>
</dbReference>
<comment type="similarity">
    <text evidence="1">Belongs to the glycosyltransferase 28 family.</text>
</comment>
<dbReference type="PANTHER" id="PTHR43025">
    <property type="entry name" value="MONOGALACTOSYLDIACYLGLYCEROL SYNTHASE"/>
    <property type="match status" value="1"/>
</dbReference>
<evidence type="ECO:0000259" key="4">
    <source>
        <dbReference type="Pfam" id="PF06925"/>
    </source>
</evidence>
<feature type="domain" description="Diacylglycerol glucosyltransferase N-terminal" evidence="4">
    <location>
        <begin position="32"/>
        <end position="193"/>
    </location>
</feature>
<reference evidence="5 6" key="1">
    <citation type="submission" date="2013-12" db="EMBL/GenBank/DDBJ databases">
        <authorList>
            <person name="Stott M."/>
        </authorList>
    </citation>
    <scope>NUCLEOTIDE SEQUENCE [LARGE SCALE GENOMIC DNA]</scope>
    <source>
        <strain evidence="5 6">K22</strain>
    </source>
</reference>
<evidence type="ECO:0000313" key="6">
    <source>
        <dbReference type="Proteomes" id="UP000031518"/>
    </source>
</evidence>
<organism evidence="5 6">
    <name type="scientific">Pyrinomonas methylaliphatogenes</name>
    <dbReference type="NCBI Taxonomy" id="454194"/>
    <lineage>
        <taxon>Bacteria</taxon>
        <taxon>Pseudomonadati</taxon>
        <taxon>Acidobacteriota</taxon>
        <taxon>Blastocatellia</taxon>
        <taxon>Blastocatellales</taxon>
        <taxon>Pyrinomonadaceae</taxon>
        <taxon>Pyrinomonas</taxon>
    </lineage>
</organism>
<evidence type="ECO:0000256" key="3">
    <source>
        <dbReference type="ARBA" id="ARBA00022679"/>
    </source>
</evidence>
<keyword evidence="6" id="KW-1185">Reference proteome</keyword>
<dbReference type="InterPro" id="IPR009695">
    <property type="entry name" value="Diacylglyc_glucosyltr_N"/>
</dbReference>
<dbReference type="STRING" id="454194.PYK22_00122"/>
<evidence type="ECO:0000256" key="1">
    <source>
        <dbReference type="ARBA" id="ARBA00006962"/>
    </source>
</evidence>
<sequence>MRQIAYKSSFEENVAMGHGPIWLLAIANGAGHMRTASSIASALRAHGDLNLRIIEISSYMSAIARFTHVTAYLWLLRYAPTLWDRIDRYQKQRPRTSPAWYYRLNCRQLFELARSVRPQAMVATEVGCCEIAALIKRDLALDCPIVAVNTCYDADRAWVQPEVDLYGVMTESLREAYIANGAPASSVVAWGLPLAPEFKSMPARAEARKAVCQRFELTPELPLLLIAGGGEGLNLAEMLDQAIRHVPRAQLIVLAGRCARLKEKCEKLAAKAKARVRVLGWTDEMPLLMRAADLAVSKLGNFFDEALVAELPIVAPLPPPGAERAQHSLLELWGVGCAAKTAREAATIAARLLADPMRLERMRRACRAHKREGAADRIAAWIIEAITKRRIGAMFRHDA</sequence>
<keyword evidence="2" id="KW-0328">Glycosyltransferase</keyword>